<dbReference type="EnsemblMetazoa" id="ACUA009964-RA">
    <property type="protein sequence ID" value="ACUA009964-PA"/>
    <property type="gene ID" value="ACUA009964"/>
</dbReference>
<name>A0A182M5I0_9DIPT</name>
<dbReference type="EMBL" id="AXCM01011202">
    <property type="status" value="NOT_ANNOTATED_CDS"/>
    <property type="molecule type" value="Genomic_DNA"/>
</dbReference>
<evidence type="ECO:0000313" key="2">
    <source>
        <dbReference type="Proteomes" id="UP000075883"/>
    </source>
</evidence>
<reference evidence="2" key="1">
    <citation type="submission" date="2013-09" db="EMBL/GenBank/DDBJ databases">
        <title>The Genome Sequence of Anopheles culicifacies species A.</title>
        <authorList>
            <consortium name="The Broad Institute Genomics Platform"/>
            <person name="Neafsey D.E."/>
            <person name="Besansky N."/>
            <person name="Howell P."/>
            <person name="Walton C."/>
            <person name="Young S.K."/>
            <person name="Zeng Q."/>
            <person name="Gargeya S."/>
            <person name="Fitzgerald M."/>
            <person name="Haas B."/>
            <person name="Abouelleil A."/>
            <person name="Allen A.W."/>
            <person name="Alvarado L."/>
            <person name="Arachchi H.M."/>
            <person name="Berlin A.M."/>
            <person name="Chapman S.B."/>
            <person name="Gainer-Dewar J."/>
            <person name="Goldberg J."/>
            <person name="Griggs A."/>
            <person name="Gujja S."/>
            <person name="Hansen M."/>
            <person name="Howarth C."/>
            <person name="Imamovic A."/>
            <person name="Ireland A."/>
            <person name="Larimer J."/>
            <person name="McCowan C."/>
            <person name="Murphy C."/>
            <person name="Pearson M."/>
            <person name="Poon T.W."/>
            <person name="Priest M."/>
            <person name="Roberts A."/>
            <person name="Saif S."/>
            <person name="Shea T."/>
            <person name="Sisk P."/>
            <person name="Sykes S."/>
            <person name="Wortman J."/>
            <person name="Nusbaum C."/>
            <person name="Birren B."/>
        </authorList>
    </citation>
    <scope>NUCLEOTIDE SEQUENCE [LARGE SCALE GENOMIC DNA]</scope>
    <source>
        <strain evidence="2">A-37</strain>
    </source>
</reference>
<keyword evidence="2" id="KW-1185">Reference proteome</keyword>
<reference evidence="1" key="2">
    <citation type="submission" date="2020-05" db="UniProtKB">
        <authorList>
            <consortium name="EnsemblMetazoa"/>
        </authorList>
    </citation>
    <scope>IDENTIFICATION</scope>
    <source>
        <strain evidence="1">A-37</strain>
    </source>
</reference>
<protein>
    <submittedName>
        <fullName evidence="1">Uncharacterized protein</fullName>
    </submittedName>
</protein>
<dbReference type="Proteomes" id="UP000075883">
    <property type="component" value="Unassembled WGS sequence"/>
</dbReference>
<evidence type="ECO:0000313" key="1">
    <source>
        <dbReference type="EnsemblMetazoa" id="ACUA009964-PA"/>
    </source>
</evidence>
<dbReference type="AlphaFoldDB" id="A0A182M5I0"/>
<sequence length="104" mass="11618">MNRSVKTRTKMRSAGLRILADATPTTGGRKNSLAGQYGWVHCRYTNFCYYYFDPFPAYRGTSHDQAATVSGRMRFSAQSSHVPCAAVLRRVTLVSIDQCTDTSQ</sequence>
<proteinExistence type="predicted"/>
<dbReference type="VEuPathDB" id="VectorBase:ACUA009964"/>
<organism evidence="1 2">
    <name type="scientific">Anopheles culicifacies</name>
    <dbReference type="NCBI Taxonomy" id="139723"/>
    <lineage>
        <taxon>Eukaryota</taxon>
        <taxon>Metazoa</taxon>
        <taxon>Ecdysozoa</taxon>
        <taxon>Arthropoda</taxon>
        <taxon>Hexapoda</taxon>
        <taxon>Insecta</taxon>
        <taxon>Pterygota</taxon>
        <taxon>Neoptera</taxon>
        <taxon>Endopterygota</taxon>
        <taxon>Diptera</taxon>
        <taxon>Nematocera</taxon>
        <taxon>Culicoidea</taxon>
        <taxon>Culicidae</taxon>
        <taxon>Anophelinae</taxon>
        <taxon>Anopheles</taxon>
        <taxon>culicifacies species complex</taxon>
    </lineage>
</organism>
<accession>A0A182M5I0</accession>